<evidence type="ECO:0000259" key="1">
    <source>
        <dbReference type="Pfam" id="PF08445"/>
    </source>
</evidence>
<keyword evidence="3" id="KW-1185">Reference proteome</keyword>
<dbReference type="InterPro" id="IPR013653">
    <property type="entry name" value="GCN5-like_dom"/>
</dbReference>
<dbReference type="EMBL" id="CAJNDS010002271">
    <property type="protein sequence ID" value="CAE7404172.1"/>
    <property type="molecule type" value="Genomic_DNA"/>
</dbReference>
<dbReference type="Gene3D" id="3.40.630.30">
    <property type="match status" value="1"/>
</dbReference>
<gene>
    <name evidence="2" type="ORF">SNAT2548_LOCUS21992</name>
</gene>
<evidence type="ECO:0000313" key="2">
    <source>
        <dbReference type="EMBL" id="CAE7404172.1"/>
    </source>
</evidence>
<dbReference type="Proteomes" id="UP000604046">
    <property type="component" value="Unassembled WGS sequence"/>
</dbReference>
<name>A0A812QU01_9DINO</name>
<organism evidence="2 3">
    <name type="scientific">Symbiodinium natans</name>
    <dbReference type="NCBI Taxonomy" id="878477"/>
    <lineage>
        <taxon>Eukaryota</taxon>
        <taxon>Sar</taxon>
        <taxon>Alveolata</taxon>
        <taxon>Dinophyceae</taxon>
        <taxon>Suessiales</taxon>
        <taxon>Symbiodiniaceae</taxon>
        <taxon>Symbiodinium</taxon>
    </lineage>
</organism>
<feature type="domain" description="GCN5-related N-acetyltransferase Rv2170-like" evidence="1">
    <location>
        <begin position="177"/>
        <end position="228"/>
    </location>
</feature>
<dbReference type="OrthoDB" id="430831at2759"/>
<dbReference type="AlphaFoldDB" id="A0A812QU01"/>
<accession>A0A812QU01</accession>
<dbReference type="GO" id="GO:0016747">
    <property type="term" value="F:acyltransferase activity, transferring groups other than amino-acyl groups"/>
    <property type="evidence" value="ECO:0007669"/>
    <property type="project" value="InterPro"/>
</dbReference>
<evidence type="ECO:0000313" key="3">
    <source>
        <dbReference type="Proteomes" id="UP000604046"/>
    </source>
</evidence>
<proteinExistence type="predicted"/>
<sequence length="243" mass="26936">MADRHARFLLPFGEEEQEHIDWHGAQPRPHHRHVPGLPEAAQAVEHRRPGKQLLKKGSFHAPCAQDELQLFVALETPEQAARLRKQAAELDSGMGGMQEILLDQFIEKDYGDDLLLLTATEQPGGRLVGLIFWRYLHSAHDDFWRHVLVDLGKAEDLHPIGEQSRGAPPDAWILVELLCTDDSFRKRGVGKLLLVAALAYSTVKDGKTAAVLTLGRGEANEPAVELYRPRGVKADLKAVSSGC</sequence>
<dbReference type="Pfam" id="PF08445">
    <property type="entry name" value="FR47"/>
    <property type="match status" value="1"/>
</dbReference>
<dbReference type="SUPFAM" id="SSF55729">
    <property type="entry name" value="Acyl-CoA N-acyltransferases (Nat)"/>
    <property type="match status" value="1"/>
</dbReference>
<protein>
    <recommendedName>
        <fullName evidence="1">GCN5-related N-acetyltransferase Rv2170-like domain-containing protein</fullName>
    </recommendedName>
</protein>
<comment type="caution">
    <text evidence="2">The sequence shown here is derived from an EMBL/GenBank/DDBJ whole genome shotgun (WGS) entry which is preliminary data.</text>
</comment>
<dbReference type="InterPro" id="IPR016181">
    <property type="entry name" value="Acyl_CoA_acyltransferase"/>
</dbReference>
<reference evidence="2" key="1">
    <citation type="submission" date="2021-02" db="EMBL/GenBank/DDBJ databases">
        <authorList>
            <person name="Dougan E. K."/>
            <person name="Rhodes N."/>
            <person name="Thang M."/>
            <person name="Chan C."/>
        </authorList>
    </citation>
    <scope>NUCLEOTIDE SEQUENCE</scope>
</reference>